<organism evidence="1 2">
    <name type="scientific">Canavalia gladiata</name>
    <name type="common">Sword bean</name>
    <name type="synonym">Dolichos gladiatus</name>
    <dbReference type="NCBI Taxonomy" id="3824"/>
    <lineage>
        <taxon>Eukaryota</taxon>
        <taxon>Viridiplantae</taxon>
        <taxon>Streptophyta</taxon>
        <taxon>Embryophyta</taxon>
        <taxon>Tracheophyta</taxon>
        <taxon>Spermatophyta</taxon>
        <taxon>Magnoliopsida</taxon>
        <taxon>eudicotyledons</taxon>
        <taxon>Gunneridae</taxon>
        <taxon>Pentapetalae</taxon>
        <taxon>rosids</taxon>
        <taxon>fabids</taxon>
        <taxon>Fabales</taxon>
        <taxon>Fabaceae</taxon>
        <taxon>Papilionoideae</taxon>
        <taxon>50 kb inversion clade</taxon>
        <taxon>NPAAA clade</taxon>
        <taxon>indigoferoid/millettioid clade</taxon>
        <taxon>Phaseoleae</taxon>
        <taxon>Canavalia</taxon>
    </lineage>
</organism>
<gene>
    <name evidence="1" type="ORF">VNO77_30563</name>
</gene>
<sequence length="92" mass="10459">MGLTQPAPDSNLLHTTIQQLPHLFSLDSFHCLISILKPRTRLLASPFFAQRRFPELIPSLAMFSIFKAHFRHEKLLLPLDARPLSDLGAISR</sequence>
<dbReference type="EMBL" id="JAYMYQ010000007">
    <property type="protein sequence ID" value="KAK7320777.1"/>
    <property type="molecule type" value="Genomic_DNA"/>
</dbReference>
<dbReference type="AlphaFoldDB" id="A0AAN9Q3L8"/>
<comment type="caution">
    <text evidence="1">The sequence shown here is derived from an EMBL/GenBank/DDBJ whole genome shotgun (WGS) entry which is preliminary data.</text>
</comment>
<keyword evidence="2" id="KW-1185">Reference proteome</keyword>
<reference evidence="1 2" key="1">
    <citation type="submission" date="2024-01" db="EMBL/GenBank/DDBJ databases">
        <title>The genomes of 5 underutilized Papilionoideae crops provide insights into root nodulation and disease resistanc.</title>
        <authorList>
            <person name="Jiang F."/>
        </authorList>
    </citation>
    <scope>NUCLEOTIDE SEQUENCE [LARGE SCALE GENOMIC DNA]</scope>
    <source>
        <strain evidence="1">LVBAO_FW01</strain>
        <tissue evidence="1">Leaves</tissue>
    </source>
</reference>
<evidence type="ECO:0000313" key="2">
    <source>
        <dbReference type="Proteomes" id="UP001367508"/>
    </source>
</evidence>
<dbReference type="Proteomes" id="UP001367508">
    <property type="component" value="Unassembled WGS sequence"/>
</dbReference>
<accession>A0AAN9Q3L8</accession>
<proteinExistence type="predicted"/>
<evidence type="ECO:0000313" key="1">
    <source>
        <dbReference type="EMBL" id="KAK7320777.1"/>
    </source>
</evidence>
<protein>
    <submittedName>
        <fullName evidence="1">Uncharacterized protein</fullName>
    </submittedName>
</protein>
<name>A0AAN9Q3L8_CANGL</name>